<evidence type="ECO:0000313" key="3">
    <source>
        <dbReference type="Proteomes" id="UP000681720"/>
    </source>
</evidence>
<dbReference type="EMBL" id="CAJOBJ010340408">
    <property type="protein sequence ID" value="CAF5194386.1"/>
    <property type="molecule type" value="Genomic_DNA"/>
</dbReference>
<organism evidence="2 3">
    <name type="scientific">Rotaria magnacalcarata</name>
    <dbReference type="NCBI Taxonomy" id="392030"/>
    <lineage>
        <taxon>Eukaryota</taxon>
        <taxon>Metazoa</taxon>
        <taxon>Spiralia</taxon>
        <taxon>Gnathifera</taxon>
        <taxon>Rotifera</taxon>
        <taxon>Eurotatoria</taxon>
        <taxon>Bdelloidea</taxon>
        <taxon>Philodinida</taxon>
        <taxon>Philodinidae</taxon>
        <taxon>Rotaria</taxon>
    </lineage>
</organism>
<accession>A0A8S3I893</accession>
<protein>
    <submittedName>
        <fullName evidence="2">Uncharacterized protein</fullName>
    </submittedName>
</protein>
<dbReference type="EMBL" id="CAJOBH010240520">
    <property type="protein sequence ID" value="CAF5107574.1"/>
    <property type="molecule type" value="Genomic_DNA"/>
</dbReference>
<dbReference type="AlphaFoldDB" id="A0A8S3I893"/>
<comment type="caution">
    <text evidence="2">The sequence shown here is derived from an EMBL/GenBank/DDBJ whole genome shotgun (WGS) entry which is preliminary data.</text>
</comment>
<proteinExistence type="predicted"/>
<gene>
    <name evidence="1" type="ORF">BYL167_LOCUS65214</name>
    <name evidence="2" type="ORF">GIL414_LOCUS74247</name>
</gene>
<dbReference type="Proteomes" id="UP000681967">
    <property type="component" value="Unassembled WGS sequence"/>
</dbReference>
<evidence type="ECO:0000313" key="1">
    <source>
        <dbReference type="EMBL" id="CAF5107574.1"/>
    </source>
</evidence>
<name>A0A8S3I893_9BILA</name>
<evidence type="ECO:0000313" key="2">
    <source>
        <dbReference type="EMBL" id="CAF5194386.1"/>
    </source>
</evidence>
<sequence>MMVNKNERIINTRENQLDNNILELVIVSLLRFNLENDLLVRDTKSMIPTILNRKSCFRELFYICSLQYIYLLNDSVSALWHRITSLSDMKLENIDLDKTTSVPLFLSDPVALLLRIMLSLSNPITKESYQIIVQAIFNLVYIQALFTIVSEMNRTEQESWSQIEKNKSKNVWFNSS</sequence>
<reference evidence="2" key="1">
    <citation type="submission" date="2021-02" db="EMBL/GenBank/DDBJ databases">
        <authorList>
            <person name="Nowell W R."/>
        </authorList>
    </citation>
    <scope>NUCLEOTIDE SEQUENCE</scope>
</reference>
<dbReference type="Proteomes" id="UP000681720">
    <property type="component" value="Unassembled WGS sequence"/>
</dbReference>